<evidence type="ECO:0000313" key="3">
    <source>
        <dbReference type="Proteomes" id="UP000574390"/>
    </source>
</evidence>
<dbReference type="Proteomes" id="UP000574390">
    <property type="component" value="Unassembled WGS sequence"/>
</dbReference>
<organism evidence="2 3">
    <name type="scientific">Perkinsus olseni</name>
    <name type="common">Perkinsus atlanticus</name>
    <dbReference type="NCBI Taxonomy" id="32597"/>
    <lineage>
        <taxon>Eukaryota</taxon>
        <taxon>Sar</taxon>
        <taxon>Alveolata</taxon>
        <taxon>Perkinsozoa</taxon>
        <taxon>Perkinsea</taxon>
        <taxon>Perkinsida</taxon>
        <taxon>Perkinsidae</taxon>
        <taxon>Perkinsus</taxon>
    </lineage>
</organism>
<feature type="region of interest" description="Disordered" evidence="1">
    <location>
        <begin position="457"/>
        <end position="480"/>
    </location>
</feature>
<feature type="region of interest" description="Disordered" evidence="1">
    <location>
        <begin position="555"/>
        <end position="588"/>
    </location>
</feature>
<feature type="non-terminal residue" evidence="2">
    <location>
        <position position="848"/>
    </location>
</feature>
<feature type="region of interest" description="Disordered" evidence="1">
    <location>
        <begin position="685"/>
        <end position="750"/>
    </location>
</feature>
<reference evidence="2 3" key="1">
    <citation type="submission" date="2020-04" db="EMBL/GenBank/DDBJ databases">
        <title>Perkinsus olseni comparative genomics.</title>
        <authorList>
            <person name="Bogema D.R."/>
        </authorList>
    </citation>
    <scope>NUCLEOTIDE SEQUENCE [LARGE SCALE GENOMIC DNA]</scope>
    <source>
        <strain evidence="2">ATCC PRA-205</strain>
    </source>
</reference>
<proteinExistence type="predicted"/>
<feature type="compositionally biased region" description="Basic and acidic residues" evidence="1">
    <location>
        <begin position="457"/>
        <end position="472"/>
    </location>
</feature>
<dbReference type="EMBL" id="JABANM010024315">
    <property type="protein sequence ID" value="KAF4716440.1"/>
    <property type="molecule type" value="Genomic_DNA"/>
</dbReference>
<evidence type="ECO:0000313" key="2">
    <source>
        <dbReference type="EMBL" id="KAF4716440.1"/>
    </source>
</evidence>
<feature type="compositionally biased region" description="Polar residues" evidence="1">
    <location>
        <begin position="664"/>
        <end position="673"/>
    </location>
</feature>
<feature type="region of interest" description="Disordered" evidence="1">
    <location>
        <begin position="657"/>
        <end position="676"/>
    </location>
</feature>
<protein>
    <submittedName>
        <fullName evidence="2">Uncharacterized protein</fullName>
    </submittedName>
</protein>
<gene>
    <name evidence="2" type="ORF">FOZ62_020109</name>
</gene>
<feature type="compositionally biased region" description="Polar residues" evidence="1">
    <location>
        <begin position="690"/>
        <end position="704"/>
    </location>
</feature>
<sequence length="848" mass="90523">CLGRPLKCRLKRIIIAATAAAALVPLASADAFPGLKQNSLRLANKGADCYFSEGNPEWANHTALGLTVAQNSATKTRLIVCPETWYRSAFEIGYPDPDPLNHLDNSTLLEGLVSVDSAAKELNYQPHRKKQVIVLKNTLEGLGPPGEALVVELRDVCRLTSEAIEKEYDTFEGLCDEVYKGLASTDLLTDLEDSDWVAYQSFLTSAAIGLGPEYTSVLEVLDIIPAHARAASDDFIDFQESDLRLPSEIITVLSRMEPLSITVRGGPSIPAAVMADRLRQELPNADVTAFQGSPRDDTETRVLAERRIQMSNTTNLPTGRTVVIDYLGLAQRLHDAMSAVEGKGVPLWELSRAVLEYMSNLSSMLAPGGLLVLFKPGGIPDPGLLAAMAFRACNSSDEVMVCRKTSQDERTDTAWGFWTSCRLGDCRQQRLGLNVGGEWVTEERACPESTHGCKLGHADTKTSGENLVRTDTEPGQPLSVEGPLREAVTEGEVGDVRESPPVVETSADTLVEEVASVVSSEQLTVDDVAYHETERAQSISIEPSAVMRSEPGVTLNEDEGISEDDHGLQRATAGEPGPSEAQATQSPNSLSMIQGEPLAVDEGLSHQVEDPTLGTGRLEDFSITTPNDNGGEMADAPKEGEVGRAPEIARDGLDEPLALDESNAVPSVVTSPSDGEEVVEVAALSPGEVDSTQALDEPGSSSLTVGEAPQHEGQASVAQSTSGKVTPSTLESPGTDLNGMTREGSPHDDVLAGTPAMVETAAAIVVNTARIVDYGEEDNTAMTVNYAEENNTAMTVNYAEENESAMTVDYGEEDNTAMTVDYGEEDNPATDIRGCEGTPDGQCIDLFS</sequence>
<accession>A0A7J6R9R5</accession>
<comment type="caution">
    <text evidence="2">The sequence shown here is derived from an EMBL/GenBank/DDBJ whole genome shotgun (WGS) entry which is preliminary data.</text>
</comment>
<name>A0A7J6R9R5_PEROL</name>
<feature type="compositionally biased region" description="Polar residues" evidence="1">
    <location>
        <begin position="716"/>
        <end position="732"/>
    </location>
</feature>
<feature type="region of interest" description="Disordered" evidence="1">
    <location>
        <begin position="608"/>
        <end position="642"/>
    </location>
</feature>
<evidence type="ECO:0000256" key="1">
    <source>
        <dbReference type="SAM" id="MobiDB-lite"/>
    </source>
</evidence>
<dbReference type="AlphaFoldDB" id="A0A7J6R9R5"/>